<dbReference type="PANTHER" id="PTHR30535">
    <property type="entry name" value="VITAMIN B12-BINDING PROTEIN"/>
    <property type="match status" value="1"/>
</dbReference>
<reference evidence="3 4" key="1">
    <citation type="submission" date="2013-04" db="EMBL/GenBank/DDBJ databases">
        <title>Shimia sp. 22II-S11-Z10 Genome Sequencing.</title>
        <authorList>
            <person name="Lai Q."/>
            <person name="Li G."/>
            <person name="Shao Z."/>
        </authorList>
    </citation>
    <scope>NUCLEOTIDE SEQUENCE [LARGE SCALE GENOMIC DNA]</scope>
    <source>
        <strain evidence="4">22II-S11-Z10</strain>
    </source>
</reference>
<evidence type="ECO:0000313" key="3">
    <source>
        <dbReference type="EMBL" id="KCV81546.1"/>
    </source>
</evidence>
<dbReference type="PROSITE" id="PS50983">
    <property type="entry name" value="FE_B12_PBP"/>
    <property type="match status" value="1"/>
</dbReference>
<keyword evidence="1" id="KW-0732">Signal</keyword>
<proteinExistence type="predicted"/>
<keyword evidence="4" id="KW-1185">Reference proteome</keyword>
<sequence length="279" mass="29101">MIRLAALCAFLAGPALADAYPNAQRIISVGGSVTEIVYALGEQDRLVGRDTTSSYPVAARALPDVGYMRRLSPEGVLSINPDLVLAEEGAGPPETIALLQGAALPMETIPGGYDRDAVGAKIFSVAQALGVPEKGRALSQQVLAEIDAALTEVAQQTRPPRVLFVLSMQGGRIMAAGANTSAQGILNLVGAQNALSGVDGYKLVTDEAIANSQADVILMMDRNAGRHQADVLRHPAILTTPAGVNQRLIRMDGLKLLGFSVRTGTAVRELSAALTQVQG</sequence>
<evidence type="ECO:0000259" key="2">
    <source>
        <dbReference type="PROSITE" id="PS50983"/>
    </source>
</evidence>
<dbReference type="AlphaFoldDB" id="A0A058ZL65"/>
<dbReference type="Gene3D" id="3.40.50.1980">
    <property type="entry name" value="Nitrogenase molybdenum iron protein domain"/>
    <property type="match status" value="2"/>
</dbReference>
<evidence type="ECO:0000256" key="1">
    <source>
        <dbReference type="SAM" id="SignalP"/>
    </source>
</evidence>
<feature type="signal peptide" evidence="1">
    <location>
        <begin position="1"/>
        <end position="17"/>
    </location>
</feature>
<dbReference type="EMBL" id="AQQY01000007">
    <property type="protein sequence ID" value="KCV81546.1"/>
    <property type="molecule type" value="Genomic_DNA"/>
</dbReference>
<protein>
    <submittedName>
        <fullName evidence="3">Periplasmic binding protein</fullName>
    </submittedName>
</protein>
<dbReference type="CDD" id="cd01149">
    <property type="entry name" value="HutB"/>
    <property type="match status" value="1"/>
</dbReference>
<name>A0A058ZL65_9RHOB</name>
<dbReference type="OrthoDB" id="9797736at2"/>
<accession>A0A058ZL65</accession>
<feature type="chain" id="PRO_5001566594" evidence="1">
    <location>
        <begin position="18"/>
        <end position="279"/>
    </location>
</feature>
<dbReference type="STRING" id="1461693.ATO10_11557"/>
<evidence type="ECO:0000313" key="4">
    <source>
        <dbReference type="Proteomes" id="UP000024836"/>
    </source>
</evidence>
<dbReference type="eggNOG" id="COG4558">
    <property type="taxonomic scope" value="Bacteria"/>
</dbReference>
<dbReference type="PANTHER" id="PTHR30535:SF4">
    <property type="entry name" value="HEMIN-BINDING PERIPLASMIC PROTEIN HMUT"/>
    <property type="match status" value="1"/>
</dbReference>
<dbReference type="InterPro" id="IPR050902">
    <property type="entry name" value="ABC_Transporter_SBP"/>
</dbReference>
<dbReference type="Proteomes" id="UP000024836">
    <property type="component" value="Unassembled WGS sequence"/>
</dbReference>
<organism evidence="3 4">
    <name type="scientific">Actibacterium atlanticum</name>
    <dbReference type="NCBI Taxonomy" id="1461693"/>
    <lineage>
        <taxon>Bacteria</taxon>
        <taxon>Pseudomonadati</taxon>
        <taxon>Pseudomonadota</taxon>
        <taxon>Alphaproteobacteria</taxon>
        <taxon>Rhodobacterales</taxon>
        <taxon>Roseobacteraceae</taxon>
        <taxon>Actibacterium</taxon>
    </lineage>
</organism>
<dbReference type="Pfam" id="PF01497">
    <property type="entry name" value="Peripla_BP_2"/>
    <property type="match status" value="1"/>
</dbReference>
<gene>
    <name evidence="3" type="ORF">ATO10_11557</name>
</gene>
<dbReference type="InterPro" id="IPR002491">
    <property type="entry name" value="ABC_transptr_periplasmic_BD"/>
</dbReference>
<dbReference type="SUPFAM" id="SSF53807">
    <property type="entry name" value="Helical backbone' metal receptor"/>
    <property type="match status" value="1"/>
</dbReference>
<dbReference type="RefSeq" id="WP_035251640.1">
    <property type="nucleotide sequence ID" value="NZ_AQQY01000007.1"/>
</dbReference>
<feature type="domain" description="Fe/B12 periplasmic-binding" evidence="2">
    <location>
        <begin position="25"/>
        <end position="278"/>
    </location>
</feature>
<dbReference type="PATRIC" id="fig|1461693.3.peg.2343"/>
<comment type="caution">
    <text evidence="3">The sequence shown here is derived from an EMBL/GenBank/DDBJ whole genome shotgun (WGS) entry which is preliminary data.</text>
</comment>